<accession>A0A2S8AFX0</accession>
<dbReference type="AlphaFoldDB" id="A0A2S8AFX0"/>
<name>A0A2S8AFX0_9FLAO</name>
<gene>
    <name evidence="1" type="ORF">C4S77_02070</name>
</gene>
<dbReference type="EMBL" id="PSZM01000002">
    <property type="protein sequence ID" value="PQL95023.1"/>
    <property type="molecule type" value="Genomic_DNA"/>
</dbReference>
<proteinExistence type="predicted"/>
<reference evidence="1 2" key="1">
    <citation type="submission" date="2018-02" db="EMBL/GenBank/DDBJ databases">
        <title>Genome sequences of Apibacter spp., gut symbionts of Asian honey bees.</title>
        <authorList>
            <person name="Kwong W.K."/>
            <person name="Steele M.I."/>
            <person name="Moran N.A."/>
        </authorList>
    </citation>
    <scope>NUCLEOTIDE SEQUENCE [LARGE SCALE GENOMIC DNA]</scope>
    <source>
        <strain evidence="2">wkB301</strain>
    </source>
</reference>
<dbReference type="Proteomes" id="UP000238042">
    <property type="component" value="Unassembled WGS sequence"/>
</dbReference>
<protein>
    <submittedName>
        <fullName evidence="1">Uncharacterized protein</fullName>
    </submittedName>
</protein>
<evidence type="ECO:0000313" key="2">
    <source>
        <dbReference type="Proteomes" id="UP000238042"/>
    </source>
</evidence>
<comment type="caution">
    <text evidence="1">The sequence shown here is derived from an EMBL/GenBank/DDBJ whole genome shotgun (WGS) entry which is preliminary data.</text>
</comment>
<dbReference type="RefSeq" id="WP_105245722.1">
    <property type="nucleotide sequence ID" value="NZ_PSZM01000002.1"/>
</dbReference>
<dbReference type="OrthoDB" id="997325at2"/>
<organism evidence="1 2">
    <name type="scientific">Apibacter adventoris</name>
    <dbReference type="NCBI Taxonomy" id="1679466"/>
    <lineage>
        <taxon>Bacteria</taxon>
        <taxon>Pseudomonadati</taxon>
        <taxon>Bacteroidota</taxon>
        <taxon>Flavobacteriia</taxon>
        <taxon>Flavobacteriales</taxon>
        <taxon>Weeksellaceae</taxon>
        <taxon>Apibacter</taxon>
    </lineage>
</organism>
<sequence>MNTQVKYYIFLILLSSTLICCKTISTKNEEIALKNNFPVEKFNFEEFANTNYGKQPYKKENGETITQMGFDYVFGGYVWEDLPAPSFFSLYKLYYTNGNIRAVHTVLGQKTWIGTSLYYKKNGELYKEVNEEEKFGSVKPLDILKFIQEKGYINLDSGEGRYLNTGNQRIEVTFETKEEKKIWTIKILKGKENIETQNRKTLGKALFSNSASDWLYHKYEIDGDTGDLLFSSDRSL</sequence>
<evidence type="ECO:0000313" key="1">
    <source>
        <dbReference type="EMBL" id="PQL95023.1"/>
    </source>
</evidence>
<keyword evidence="2" id="KW-1185">Reference proteome</keyword>